<organism evidence="2 3">
    <name type="scientific">Microdochium trichocladiopsis</name>
    <dbReference type="NCBI Taxonomy" id="1682393"/>
    <lineage>
        <taxon>Eukaryota</taxon>
        <taxon>Fungi</taxon>
        <taxon>Dikarya</taxon>
        <taxon>Ascomycota</taxon>
        <taxon>Pezizomycotina</taxon>
        <taxon>Sordariomycetes</taxon>
        <taxon>Xylariomycetidae</taxon>
        <taxon>Xylariales</taxon>
        <taxon>Microdochiaceae</taxon>
        <taxon>Microdochium</taxon>
    </lineage>
</organism>
<dbReference type="InterPro" id="IPR041661">
    <property type="entry name" value="ZN622/Rei1/Reh1_Znf-C2H2"/>
</dbReference>
<name>A0A9P8Y475_9PEZI</name>
<dbReference type="PANTHER" id="PTHR13182:SF8">
    <property type="entry name" value="CYTOPLASMIC 60S SUBUNIT BIOGENESIS FACTOR ZNF622"/>
    <property type="match status" value="1"/>
</dbReference>
<dbReference type="Proteomes" id="UP000756346">
    <property type="component" value="Unassembled WGS sequence"/>
</dbReference>
<dbReference type="OrthoDB" id="19329at2759"/>
<dbReference type="PANTHER" id="PTHR13182">
    <property type="entry name" value="ZINC FINGER PROTEIN 622"/>
    <property type="match status" value="1"/>
</dbReference>
<reference evidence="2" key="1">
    <citation type="journal article" date="2021" name="Nat. Commun.">
        <title>Genetic determinants of endophytism in the Arabidopsis root mycobiome.</title>
        <authorList>
            <person name="Mesny F."/>
            <person name="Miyauchi S."/>
            <person name="Thiergart T."/>
            <person name="Pickel B."/>
            <person name="Atanasova L."/>
            <person name="Karlsson M."/>
            <person name="Huettel B."/>
            <person name="Barry K.W."/>
            <person name="Haridas S."/>
            <person name="Chen C."/>
            <person name="Bauer D."/>
            <person name="Andreopoulos W."/>
            <person name="Pangilinan J."/>
            <person name="LaButti K."/>
            <person name="Riley R."/>
            <person name="Lipzen A."/>
            <person name="Clum A."/>
            <person name="Drula E."/>
            <person name="Henrissat B."/>
            <person name="Kohler A."/>
            <person name="Grigoriev I.V."/>
            <person name="Martin F.M."/>
            <person name="Hacquard S."/>
        </authorList>
    </citation>
    <scope>NUCLEOTIDE SEQUENCE</scope>
    <source>
        <strain evidence="2">MPI-CAGE-CH-0230</strain>
    </source>
</reference>
<feature type="domain" description="ZN622/Rei1/Reh1 zinc finger C2H2-type" evidence="1">
    <location>
        <begin position="66"/>
        <end position="160"/>
    </location>
</feature>
<keyword evidence="2" id="KW-0479">Metal-binding</keyword>
<accession>A0A9P8Y475</accession>
<evidence type="ECO:0000259" key="1">
    <source>
        <dbReference type="Pfam" id="PF12756"/>
    </source>
</evidence>
<gene>
    <name evidence="2" type="ORF">B0I36DRAFT_350176</name>
</gene>
<keyword evidence="2" id="KW-0862">Zinc</keyword>
<dbReference type="RefSeq" id="XP_046011555.1">
    <property type="nucleotide sequence ID" value="XM_046156862.1"/>
</dbReference>
<dbReference type="InterPro" id="IPR040025">
    <property type="entry name" value="Znf622/Rei1/Reh1"/>
</dbReference>
<sequence>MAVPRDCQRGPKMVYWKAAQGTVPATGSNTRISLATLTASATVCIPHVGGSMVSPAHPWKCPSARCLFCQAEACDTDTNLGHMRKAHGLLIPATDRLIVDVGTLLGYLHVVIFDLKECILCHTARRTASAVQQHMTGKGHCRIDLESENAEMLEFYEADNELARSRQCIAETHESPEMQVIRPSIK</sequence>
<dbReference type="GO" id="GO:0030687">
    <property type="term" value="C:preribosome, large subunit precursor"/>
    <property type="evidence" value="ECO:0007669"/>
    <property type="project" value="TreeGrafter"/>
</dbReference>
<evidence type="ECO:0000313" key="2">
    <source>
        <dbReference type="EMBL" id="KAH7029267.1"/>
    </source>
</evidence>
<proteinExistence type="predicted"/>
<dbReference type="GeneID" id="70186408"/>
<dbReference type="GO" id="GO:0042273">
    <property type="term" value="P:ribosomal large subunit biogenesis"/>
    <property type="evidence" value="ECO:0007669"/>
    <property type="project" value="TreeGrafter"/>
</dbReference>
<dbReference type="AlphaFoldDB" id="A0A9P8Y475"/>
<keyword evidence="2" id="KW-0863">Zinc-finger</keyword>
<protein>
    <submittedName>
        <fullName evidence="2">C2H2 type zinc-finger-domain-containing protein</fullName>
    </submittedName>
</protein>
<dbReference type="EMBL" id="JAGTJQ010000006">
    <property type="protein sequence ID" value="KAH7029267.1"/>
    <property type="molecule type" value="Genomic_DNA"/>
</dbReference>
<dbReference type="GO" id="GO:0008270">
    <property type="term" value="F:zinc ion binding"/>
    <property type="evidence" value="ECO:0007669"/>
    <property type="project" value="UniProtKB-KW"/>
</dbReference>
<keyword evidence="3" id="KW-1185">Reference proteome</keyword>
<evidence type="ECO:0000313" key="3">
    <source>
        <dbReference type="Proteomes" id="UP000756346"/>
    </source>
</evidence>
<comment type="caution">
    <text evidence="2">The sequence shown here is derived from an EMBL/GenBank/DDBJ whole genome shotgun (WGS) entry which is preliminary data.</text>
</comment>
<dbReference type="Pfam" id="PF12756">
    <property type="entry name" value="zf-C2H2_2"/>
    <property type="match status" value="1"/>
</dbReference>